<proteinExistence type="predicted"/>
<evidence type="ECO:0000313" key="2">
    <source>
        <dbReference type="Proteomes" id="UP000653305"/>
    </source>
</evidence>
<dbReference type="AlphaFoldDB" id="A0A830CWV6"/>
<sequence length="74" mass="8576">MQMKHDVTRHCVEKAVAETWSRQGEEVENEELKYGHFYTLLGAMRLSDIRDGFLEELRVGTGIIGLSKAFLFMR</sequence>
<comment type="caution">
    <text evidence="1">The sequence shown here is derived from an EMBL/GenBank/DDBJ whole genome shotgun (WGS) entry which is preliminary data.</text>
</comment>
<gene>
    <name evidence="1" type="ORF">PHJA_002094600</name>
</gene>
<protein>
    <submittedName>
        <fullName evidence="1">Uncharacterized protein</fullName>
    </submittedName>
</protein>
<evidence type="ECO:0000313" key="1">
    <source>
        <dbReference type="EMBL" id="GFP99505.1"/>
    </source>
</evidence>
<dbReference type="Proteomes" id="UP000653305">
    <property type="component" value="Unassembled WGS sequence"/>
</dbReference>
<organism evidence="1 2">
    <name type="scientific">Phtheirospermum japonicum</name>
    <dbReference type="NCBI Taxonomy" id="374723"/>
    <lineage>
        <taxon>Eukaryota</taxon>
        <taxon>Viridiplantae</taxon>
        <taxon>Streptophyta</taxon>
        <taxon>Embryophyta</taxon>
        <taxon>Tracheophyta</taxon>
        <taxon>Spermatophyta</taxon>
        <taxon>Magnoliopsida</taxon>
        <taxon>eudicotyledons</taxon>
        <taxon>Gunneridae</taxon>
        <taxon>Pentapetalae</taxon>
        <taxon>asterids</taxon>
        <taxon>lamiids</taxon>
        <taxon>Lamiales</taxon>
        <taxon>Orobanchaceae</taxon>
        <taxon>Orobanchaceae incertae sedis</taxon>
        <taxon>Phtheirospermum</taxon>
    </lineage>
</organism>
<accession>A0A830CWV6</accession>
<keyword evidence="2" id="KW-1185">Reference proteome</keyword>
<dbReference type="EMBL" id="BMAC01000577">
    <property type="protein sequence ID" value="GFP99505.1"/>
    <property type="molecule type" value="Genomic_DNA"/>
</dbReference>
<name>A0A830CWV6_9LAMI</name>
<reference evidence="1" key="1">
    <citation type="submission" date="2020-07" db="EMBL/GenBank/DDBJ databases">
        <title>Ethylene signaling mediates host invasion by parasitic plants.</title>
        <authorList>
            <person name="Yoshida S."/>
        </authorList>
    </citation>
    <scope>NUCLEOTIDE SEQUENCE</scope>
    <source>
        <strain evidence="1">Okayama</strain>
    </source>
</reference>